<dbReference type="EMBL" id="JAHRHJ020000001">
    <property type="protein sequence ID" value="KAH9331084.1"/>
    <property type="molecule type" value="Genomic_DNA"/>
</dbReference>
<reference evidence="2 3" key="1">
    <citation type="journal article" date="2021" name="Nat. Plants">
        <title>The Taxus genome provides insights into paclitaxel biosynthesis.</title>
        <authorList>
            <person name="Xiong X."/>
            <person name="Gou J."/>
            <person name="Liao Q."/>
            <person name="Li Y."/>
            <person name="Zhou Q."/>
            <person name="Bi G."/>
            <person name="Li C."/>
            <person name="Du R."/>
            <person name="Wang X."/>
            <person name="Sun T."/>
            <person name="Guo L."/>
            <person name="Liang H."/>
            <person name="Lu P."/>
            <person name="Wu Y."/>
            <person name="Zhang Z."/>
            <person name="Ro D.K."/>
            <person name="Shang Y."/>
            <person name="Huang S."/>
            <person name="Yan J."/>
        </authorList>
    </citation>
    <scope>NUCLEOTIDE SEQUENCE [LARGE SCALE GENOMIC DNA]</scope>
    <source>
        <strain evidence="2">Ta-2019</strain>
    </source>
</reference>
<feature type="domain" description="Agenet" evidence="1">
    <location>
        <begin position="72"/>
        <end position="134"/>
    </location>
</feature>
<keyword evidence="3" id="KW-1185">Reference proteome</keyword>
<gene>
    <name evidence="2" type="ORF">KI387_003192</name>
</gene>
<name>A0AA38LPD4_TAXCH</name>
<comment type="caution">
    <text evidence="2">The sequence shown here is derived from an EMBL/GenBank/DDBJ whole genome shotgun (WGS) entry which is preliminary data.</text>
</comment>
<dbReference type="AlphaFoldDB" id="A0AA38LPD4"/>
<dbReference type="Pfam" id="PF05641">
    <property type="entry name" value="Agenet"/>
    <property type="match status" value="1"/>
</dbReference>
<accession>A0AA38LPD4</accession>
<dbReference type="OMA" id="DCWWRGI"/>
<dbReference type="InterPro" id="IPR014002">
    <property type="entry name" value="Agenet_dom_plant"/>
</dbReference>
<dbReference type="Proteomes" id="UP000824469">
    <property type="component" value="Unassembled WGS sequence"/>
</dbReference>
<evidence type="ECO:0000313" key="3">
    <source>
        <dbReference type="Proteomes" id="UP000824469"/>
    </source>
</evidence>
<dbReference type="PANTHER" id="PTHR31917:SF147">
    <property type="entry name" value="AGENET DOMAIN-CONTAINING PROTEIN"/>
    <property type="match status" value="1"/>
</dbReference>
<dbReference type="CDD" id="cd20405">
    <property type="entry name" value="Tudor_Agenet_AtDUF_rpt1_3"/>
    <property type="match status" value="1"/>
</dbReference>
<dbReference type="SMART" id="SM00743">
    <property type="entry name" value="Agenet"/>
    <property type="match status" value="2"/>
</dbReference>
<dbReference type="InterPro" id="IPR008395">
    <property type="entry name" value="Agenet-like_dom"/>
</dbReference>
<evidence type="ECO:0000259" key="1">
    <source>
        <dbReference type="SMART" id="SM00743"/>
    </source>
</evidence>
<dbReference type="PANTHER" id="PTHR31917">
    <property type="entry name" value="AGENET DOMAIN-CONTAINING PROTEIN-RELATED"/>
    <property type="match status" value="1"/>
</dbReference>
<sequence length="146" mass="16451">MEVIVGMRAETCSDDEGFRGAWFEGTVITISTHAGTCKFQYDKFVTENRAPLVEDVCVKNMRPIPPYKPLPLNCSIGDAVEARDKDCWWRGIIVKKLQSSPTATTELLSIYFPDTRTVKAYPRSALRPAQEWLGSGQKWTSSFEVL</sequence>
<feature type="domain" description="Agenet" evidence="1">
    <location>
        <begin position="1"/>
        <end position="69"/>
    </location>
</feature>
<evidence type="ECO:0000313" key="2">
    <source>
        <dbReference type="EMBL" id="KAH9331084.1"/>
    </source>
</evidence>
<organism evidence="2 3">
    <name type="scientific">Taxus chinensis</name>
    <name type="common">Chinese yew</name>
    <name type="synonym">Taxus wallichiana var. chinensis</name>
    <dbReference type="NCBI Taxonomy" id="29808"/>
    <lineage>
        <taxon>Eukaryota</taxon>
        <taxon>Viridiplantae</taxon>
        <taxon>Streptophyta</taxon>
        <taxon>Embryophyta</taxon>
        <taxon>Tracheophyta</taxon>
        <taxon>Spermatophyta</taxon>
        <taxon>Pinopsida</taxon>
        <taxon>Pinidae</taxon>
        <taxon>Conifers II</taxon>
        <taxon>Cupressales</taxon>
        <taxon>Taxaceae</taxon>
        <taxon>Taxus</taxon>
    </lineage>
</organism>
<proteinExistence type="predicted"/>
<protein>
    <recommendedName>
        <fullName evidence="1">Agenet domain-containing protein</fullName>
    </recommendedName>
</protein>